<dbReference type="InterPro" id="IPR020806">
    <property type="entry name" value="PKS_PP-bd"/>
</dbReference>
<gene>
    <name evidence="7" type="ORF">MW084_16645</name>
</gene>
<dbReference type="PANTHER" id="PTHR45527:SF1">
    <property type="entry name" value="FATTY ACID SYNTHASE"/>
    <property type="match status" value="1"/>
</dbReference>
<evidence type="ECO:0000313" key="7">
    <source>
        <dbReference type="EMBL" id="URN17281.1"/>
    </source>
</evidence>
<dbReference type="InterPro" id="IPR025110">
    <property type="entry name" value="AMP-bd_C"/>
</dbReference>
<dbReference type="Gene3D" id="1.10.1200.10">
    <property type="entry name" value="ACP-like"/>
    <property type="match status" value="2"/>
</dbReference>
<dbReference type="NCBIfam" id="TIGR01733">
    <property type="entry name" value="AA-adenyl-dom"/>
    <property type="match status" value="2"/>
</dbReference>
<protein>
    <submittedName>
        <fullName evidence="7">Non-ribosomal peptide synthetase</fullName>
    </submittedName>
</protein>
<evidence type="ECO:0000259" key="6">
    <source>
        <dbReference type="PROSITE" id="PS50075"/>
    </source>
</evidence>
<dbReference type="SMART" id="SM00823">
    <property type="entry name" value="PKS_PP"/>
    <property type="match status" value="2"/>
</dbReference>
<dbReference type="Pfam" id="PF13193">
    <property type="entry name" value="AMP-binding_C"/>
    <property type="match status" value="2"/>
</dbReference>
<evidence type="ECO:0000256" key="2">
    <source>
        <dbReference type="ARBA" id="ARBA00022450"/>
    </source>
</evidence>
<evidence type="ECO:0000256" key="3">
    <source>
        <dbReference type="ARBA" id="ARBA00022553"/>
    </source>
</evidence>
<dbReference type="PROSITE" id="PS00455">
    <property type="entry name" value="AMP_BINDING"/>
    <property type="match status" value="2"/>
</dbReference>
<dbReference type="InterPro" id="IPR023213">
    <property type="entry name" value="CAT-like_dom_sf"/>
</dbReference>
<dbReference type="SUPFAM" id="SSF52777">
    <property type="entry name" value="CoA-dependent acyltransferases"/>
    <property type="match status" value="6"/>
</dbReference>
<dbReference type="InterPro" id="IPR010071">
    <property type="entry name" value="AA_adenyl_dom"/>
</dbReference>
<evidence type="ECO:0000313" key="8">
    <source>
        <dbReference type="Proteomes" id="UP001056383"/>
    </source>
</evidence>
<dbReference type="InterPro" id="IPR045851">
    <property type="entry name" value="AMP-bd_C_sf"/>
</dbReference>
<name>A0ABY4TI30_9ACTN</name>
<dbReference type="Proteomes" id="UP001056383">
    <property type="component" value="Chromosome"/>
</dbReference>
<keyword evidence="4" id="KW-0677">Repeat</keyword>
<dbReference type="Gene3D" id="2.30.38.10">
    <property type="entry name" value="Luciferase, Domain 3"/>
    <property type="match status" value="1"/>
</dbReference>
<keyword evidence="2" id="KW-0596">Phosphopantetheine</keyword>
<dbReference type="Pfam" id="PF00550">
    <property type="entry name" value="PP-binding"/>
    <property type="match status" value="2"/>
</dbReference>
<dbReference type="Gene3D" id="3.40.50.980">
    <property type="match status" value="2"/>
</dbReference>
<dbReference type="InterPro" id="IPR000873">
    <property type="entry name" value="AMP-dep_synth/lig_dom"/>
</dbReference>
<organism evidence="7 8">
    <name type="scientific">Streptomyces sudanensis</name>
    <dbReference type="NCBI Taxonomy" id="436397"/>
    <lineage>
        <taxon>Bacteria</taxon>
        <taxon>Bacillati</taxon>
        <taxon>Actinomycetota</taxon>
        <taxon>Actinomycetes</taxon>
        <taxon>Kitasatosporales</taxon>
        <taxon>Streptomycetaceae</taxon>
        <taxon>Streptomyces</taxon>
    </lineage>
</organism>
<evidence type="ECO:0000256" key="5">
    <source>
        <dbReference type="ARBA" id="ARBA00023194"/>
    </source>
</evidence>
<dbReference type="EMBL" id="CP095474">
    <property type="protein sequence ID" value="URN17281.1"/>
    <property type="molecule type" value="Genomic_DNA"/>
</dbReference>
<dbReference type="NCBIfam" id="TIGR01720">
    <property type="entry name" value="NRPS-para261"/>
    <property type="match status" value="1"/>
</dbReference>
<dbReference type="RefSeq" id="WP_010473304.1">
    <property type="nucleotide sequence ID" value="NZ_CP095474.1"/>
</dbReference>
<dbReference type="InterPro" id="IPR020845">
    <property type="entry name" value="AMP-binding_CS"/>
</dbReference>
<dbReference type="SUPFAM" id="SSF56801">
    <property type="entry name" value="Acetyl-CoA synthetase-like"/>
    <property type="match status" value="2"/>
</dbReference>
<evidence type="ECO:0000256" key="1">
    <source>
        <dbReference type="ARBA" id="ARBA00001957"/>
    </source>
</evidence>
<dbReference type="Gene3D" id="3.30.300.30">
    <property type="match status" value="2"/>
</dbReference>
<evidence type="ECO:0000256" key="4">
    <source>
        <dbReference type="ARBA" id="ARBA00022737"/>
    </source>
</evidence>
<feature type="domain" description="Carrier" evidence="6">
    <location>
        <begin position="2064"/>
        <end position="2138"/>
    </location>
</feature>
<dbReference type="InterPro" id="IPR009081">
    <property type="entry name" value="PP-bd_ACP"/>
</dbReference>
<dbReference type="InterPro" id="IPR006162">
    <property type="entry name" value="Ppantetheine_attach_site"/>
</dbReference>
<dbReference type="PROSITE" id="PS00012">
    <property type="entry name" value="PHOSPHOPANTETHEINE"/>
    <property type="match status" value="2"/>
</dbReference>
<dbReference type="PANTHER" id="PTHR45527">
    <property type="entry name" value="NONRIBOSOMAL PEPTIDE SYNTHETASE"/>
    <property type="match status" value="1"/>
</dbReference>
<keyword evidence="3" id="KW-0597">Phosphoprotein</keyword>
<dbReference type="CDD" id="cd19531">
    <property type="entry name" value="LCL_NRPS-like"/>
    <property type="match status" value="2"/>
</dbReference>
<keyword evidence="5" id="KW-0045">Antibiotic biosynthesis</keyword>
<feature type="domain" description="Carrier" evidence="6">
    <location>
        <begin position="994"/>
        <end position="1069"/>
    </location>
</feature>
<comment type="cofactor">
    <cofactor evidence="1">
        <name>pantetheine 4'-phosphate</name>
        <dbReference type="ChEBI" id="CHEBI:47942"/>
    </cofactor>
</comment>
<dbReference type="InterPro" id="IPR010060">
    <property type="entry name" value="NRPS_synth"/>
</dbReference>
<dbReference type="Pfam" id="PF00501">
    <property type="entry name" value="AMP-binding"/>
    <property type="match status" value="2"/>
</dbReference>
<dbReference type="PROSITE" id="PS50075">
    <property type="entry name" value="CARRIER"/>
    <property type="match status" value="2"/>
</dbReference>
<accession>A0ABY4TI30</accession>
<dbReference type="InterPro" id="IPR036736">
    <property type="entry name" value="ACP-like_sf"/>
</dbReference>
<dbReference type="SUPFAM" id="SSF47336">
    <property type="entry name" value="ACP-like"/>
    <property type="match status" value="2"/>
</dbReference>
<dbReference type="CDD" id="cd19534">
    <property type="entry name" value="E_NRPS"/>
    <property type="match status" value="1"/>
</dbReference>
<dbReference type="CDD" id="cd05930">
    <property type="entry name" value="A_NRPS"/>
    <property type="match status" value="1"/>
</dbReference>
<dbReference type="Pfam" id="PF00668">
    <property type="entry name" value="Condensation"/>
    <property type="match status" value="3"/>
</dbReference>
<dbReference type="Gene3D" id="3.30.559.30">
    <property type="entry name" value="Nonribosomal peptide synthetase, condensation domain"/>
    <property type="match status" value="3"/>
</dbReference>
<sequence>MTLDRKERLRQEMLRRLAAQQARKDRNRITRAPRDGELPLSYAQQRLWFLDRLEPGRADYNSGFCLELRGDLDPEALRRACAALVVRHEALRTTFHEKDGQGVQRVRPPQEAEDALLFELTEADGEEALDALLAERHGLPFDLATGPLLRVHAVRAGERRHVLLATMHHIVTDGWSMGVLRSELDVLYRAALERPDAPVAELPGAAGLAEPAVQYADYAVWQRERLSGERYERSLEHWRTKLAGAEPLALPTDRPRPPVRGTGGGSHFFHVPKATADAMRQAAAEQDANLFAVLVAGARLVLSRWTRSEDVVLGTVVAGRDDPQLRDTIGFFVNTVALRGRVDERQTFGQLLAGVKDDVLADLDHAEVPFDAVVDAVLDERDPSTPPLVQATVILQNLDSGQQTGLGGLEVDTHPLRREHAVFDLTFEFQETADGLDAQIEYATELFDAGTVELLARDLCAALAAAADPRPLRETEPLGADGRARALDAGRGAAGPAPRTLGELLDEQAARHPGEVAVVSDRERLTFAELTDRAARFAAYLLGRGLRRGDFVGVCLERGTDQVAALLGVMRAGGVYLPLDPGYPAERLAYVVEDSGVRTVVTDSSVAGVLPDAVEPILLDRVRDEVLACEPAPHLATVEDAAYMIYTSGSTGRPKGVLVGHRGIAALAAAQGSRMDVGPGARMLQFASPAFDAAIAELTVALLNGATSVVLPREQLHGEGLVRALDTYGVTHVTLPPALLPSLDPRDLRPLKALLVAGEATSGELVAEFSAGRRMFNAYGPTESTVCATMSAPLSGAATPPIGTAIEGTRVYVLDRWLRPVGPGVPGELYIAGDGLAHGYWQRAALTAERFVADPFGPAGARMYRSGDVVRRRADGELEFLGRSDGQVKIRGHRVEPGEIEGTLLRLPGVAQAVVDVQGRGADRRLVAYVVPAEPGGVTVDGLREELSALLPEYLVPAAFCLLDAVPLTSNGKVDRKALPAVDWAGQSGAGHVAPSTPTETALAGIWAELLGLEDPGVHDNFFRVGGDSIGSVRMLSRAADVLGVRLPPRSVFDRPTIAGLAALIDAAAAKDPDADRITPAPRDEPLPLSFTQRRLWFLDDFEPGGSEYNSGGALRLTGPLDRTALQAALDALVHRHESLRTVFVSRDGSPVQVVRPPAPVPLPFEDLSGRSGQELDARLAAEVQRPFALDEGPLLRLLLVGLGPEEHVLLMSIHHIVTDAWSTSVITRELGSLYAAALSHPGTPAGELPARAGLPELPLQYADFAVWQTRRESSAAFRESLEHWTRRLAGAQPLELPTDRPRPTVRGTAGAVHDFAVPADVLEGLHRLGRENGATLFMTLTAAVRLLLSRWTGQDDITVGTVTSGRERAELENIVGFFVNTLALRGRVDESATVAELLADVRETVLEAFEHADVPFDRVVEAVAPERDPSRPTLVQAVVALQNAPGEAPRLDGLSLTEYPLVREHSLFDLSLDFGEVDGRLLGALEYNTDLFDPGTVARFADQLALLLRLMAEDGGRVLRDLVPLSDAARGELLAAASGPALDTGRDHVLHGLTEAAAAHPERPALTAGDTTLSFAELDARVNRLARRLVAAGAGPGDRIALVLPRTADAVAAVFAVLRAGAAYVPVDPAYPDERIRSIVGQARPHSVLTVEPSAPALRELLGPDVDVRSLDGDLAAALAEGDGSPLTDAERIRPLTDAHPAYVMYTSGSTGTPKGVVITHGNLRAMVEGYRAVVLDALPDPGTPRRAAHIAAFSFDASWDPLVWLLNGHHLHVVDERTRLDAEELCRALHEWRIDYFDATPSYLTQLVAAGLLDEDRHRPQVVTVGAEALDEALLARLRAAGVTAGYNFYGPTENTVNSVYWPIRDGEKPLIGRPMPGVRAHVLDASLRPVPVGVHGELYLGGACVAQGYAGRPDLTAERFVADPFGPAGSRLYRTGDVVRWTAGHELEFIGRADNQVKIRGFRIELGEVEAVLAAAPGVRHAVAVVREDSPGVRRLVAYVVAEGVTAREVRAAASAALPEYMVPAAVVLLDELPLNANGKLDRAALPQPSHDALAGAAYVEPRTATERALAGIWAELLGVERVGVEDNFFELGGDSILSIQLVSRARKAGLELTSKDVFVRQTVAGLAAGLDAAGDSPSGGSRGTAAEQGAVTGEVPLTPVQSWFLDSHPKAPEHFDMTLLVELDEAVDLALMPRAVEALLAQHDMLRLRVTREDGAWRQRIAPHGDATGSWQTVDASGLDDAALDAAIHERAHRPRPAGRLETGPLFEAVAFDSGTARPVRMLLSAHHLVVDGVTWRVLLEDLSTAYQQLAAGKQPDLGAKSTSFPQWANRLADFTREGGFDEEAGHWAAVLDGAPVEVPLDHPGGDNTVASQDTVVSALTEEHTRLLLQRVPGAFRSRINDVLLAALGRTLQQWTGSSRVLVELEGHGREELFDDVDLSRTAGWFTTVYPVALDLPGDADWRRTVSAVKKQLRRVPRNGIGFGALAHLGTEEQRAGLRDLPMVPVSFNYLGQFGGQDGGDGFYRRFLPSPGGDHAPAELRTNILDVTGSVSGDRLEFSWTYSAALHRRETVERLAQGFSDGLREIAEAAAPGR</sequence>
<dbReference type="Gene3D" id="3.40.50.12780">
    <property type="entry name" value="N-terminal domain of ligase-like"/>
    <property type="match status" value="1"/>
</dbReference>
<dbReference type="Gene3D" id="3.30.559.10">
    <property type="entry name" value="Chloramphenicol acetyltransferase-like domain"/>
    <property type="match status" value="3"/>
</dbReference>
<reference evidence="7" key="1">
    <citation type="submission" date="2022-04" db="EMBL/GenBank/DDBJ databases">
        <title>Systematic whole-genome sequencing reveals an unexpected diversity among actinomycetoma pathogens and provides insights into their antibacterial susceptibilities.</title>
        <authorList>
            <person name="Watson A.K."/>
            <person name="Kepplinger B."/>
            <person name="Bakhiet S.M."/>
            <person name="Mhmoud N.A."/>
            <person name="Chapman J."/>
            <person name="Allenby N."/>
            <person name="Mickiewicz K."/>
            <person name="Goodfellow M."/>
            <person name="Fahal A.H."/>
            <person name="Errington J."/>
        </authorList>
    </citation>
    <scope>NUCLEOTIDE SEQUENCE</scope>
    <source>
        <strain evidence="7">SD 504</strain>
    </source>
</reference>
<dbReference type="InterPro" id="IPR042099">
    <property type="entry name" value="ANL_N_sf"/>
</dbReference>
<proteinExistence type="predicted"/>
<dbReference type="InterPro" id="IPR001242">
    <property type="entry name" value="Condensation_dom"/>
</dbReference>
<keyword evidence="8" id="KW-1185">Reference proteome</keyword>